<feature type="domain" description="Outer membrane protein beta-barrel" evidence="2">
    <location>
        <begin position="19"/>
        <end position="173"/>
    </location>
</feature>
<keyword evidence="4" id="KW-1185">Reference proteome</keyword>
<dbReference type="EMBL" id="JBHTLI010000003">
    <property type="protein sequence ID" value="MFD1096651.1"/>
    <property type="molecule type" value="Genomic_DNA"/>
</dbReference>
<sequence>MNKKFLLILIAGFYFSFAQAQEYSFGVKGGANYNIGGEITSESSGGIFTVGTYQADSKIGFHGGVFFQLKFGKILIRPEAYYNTLETEFPFPSKVASFSVDRLSIPLLVGYNIYGPIDIYAGPAYQSVITSTLEGTQPTDQEIVVQNSPLSAQAGVKFNIGRFELDLRYDHSLATKEPQDIDIRNGEYGINLSREDNDMRLNQILFSVAFKIGDSEKAGRRRGGNCYF</sequence>
<feature type="chain" id="PRO_5045497391" evidence="1">
    <location>
        <begin position="21"/>
        <end position="228"/>
    </location>
</feature>
<evidence type="ECO:0000259" key="2">
    <source>
        <dbReference type="Pfam" id="PF13568"/>
    </source>
</evidence>
<name>A0ABW3NWA8_9FLAO</name>
<evidence type="ECO:0000313" key="3">
    <source>
        <dbReference type="EMBL" id="MFD1096651.1"/>
    </source>
</evidence>
<dbReference type="Pfam" id="PF13568">
    <property type="entry name" value="OMP_b-brl_2"/>
    <property type="match status" value="1"/>
</dbReference>
<proteinExistence type="predicted"/>
<gene>
    <name evidence="3" type="ORF">ACFQ3Q_12890</name>
</gene>
<keyword evidence="1" id="KW-0732">Signal</keyword>
<feature type="signal peptide" evidence="1">
    <location>
        <begin position="1"/>
        <end position="20"/>
    </location>
</feature>
<organism evidence="3 4">
    <name type="scientific">Salegentibacter chungangensis</name>
    <dbReference type="NCBI Taxonomy" id="1335724"/>
    <lineage>
        <taxon>Bacteria</taxon>
        <taxon>Pseudomonadati</taxon>
        <taxon>Bacteroidota</taxon>
        <taxon>Flavobacteriia</taxon>
        <taxon>Flavobacteriales</taxon>
        <taxon>Flavobacteriaceae</taxon>
        <taxon>Salegentibacter</taxon>
    </lineage>
</organism>
<dbReference type="InterPro" id="IPR025665">
    <property type="entry name" value="Beta-barrel_OMP_2"/>
</dbReference>
<dbReference type="RefSeq" id="WP_380746492.1">
    <property type="nucleotide sequence ID" value="NZ_JBHTLI010000003.1"/>
</dbReference>
<evidence type="ECO:0000313" key="4">
    <source>
        <dbReference type="Proteomes" id="UP001597131"/>
    </source>
</evidence>
<evidence type="ECO:0000256" key="1">
    <source>
        <dbReference type="SAM" id="SignalP"/>
    </source>
</evidence>
<dbReference type="Proteomes" id="UP001597131">
    <property type="component" value="Unassembled WGS sequence"/>
</dbReference>
<accession>A0ABW3NWA8</accession>
<protein>
    <submittedName>
        <fullName evidence="3">Outer membrane beta-barrel protein</fullName>
    </submittedName>
</protein>
<reference evidence="4" key="1">
    <citation type="journal article" date="2019" name="Int. J. Syst. Evol. Microbiol.">
        <title>The Global Catalogue of Microorganisms (GCM) 10K type strain sequencing project: providing services to taxonomists for standard genome sequencing and annotation.</title>
        <authorList>
            <consortium name="The Broad Institute Genomics Platform"/>
            <consortium name="The Broad Institute Genome Sequencing Center for Infectious Disease"/>
            <person name="Wu L."/>
            <person name="Ma J."/>
        </authorList>
    </citation>
    <scope>NUCLEOTIDE SEQUENCE [LARGE SCALE GENOMIC DNA]</scope>
    <source>
        <strain evidence="4">CCUG 64793</strain>
    </source>
</reference>
<comment type="caution">
    <text evidence="3">The sequence shown here is derived from an EMBL/GenBank/DDBJ whole genome shotgun (WGS) entry which is preliminary data.</text>
</comment>